<keyword evidence="1 3" id="KW-0560">Oxidoreductase</keyword>
<dbReference type="EC" id="1.-.-.-" evidence="3"/>
<dbReference type="GO" id="GO:0010181">
    <property type="term" value="F:FMN binding"/>
    <property type="evidence" value="ECO:0007669"/>
    <property type="project" value="InterPro"/>
</dbReference>
<gene>
    <name evidence="3" type="ORF">PVT71_23145</name>
</gene>
<proteinExistence type="predicted"/>
<dbReference type="Pfam" id="PF01613">
    <property type="entry name" value="Flavin_Reduct"/>
    <property type="match status" value="1"/>
</dbReference>
<dbReference type="EMBL" id="CP123386">
    <property type="protein sequence ID" value="XCC96988.1"/>
    <property type="molecule type" value="Genomic_DNA"/>
</dbReference>
<dbReference type="InterPro" id="IPR002563">
    <property type="entry name" value="Flavin_Rdtase-like_dom"/>
</dbReference>
<reference evidence="3" key="1">
    <citation type="submission" date="2023-02" db="EMBL/GenBank/DDBJ databases">
        <title>Description and genomic characterization of Salipiger bruguierae sp. nov., isolated from the sediment of mangrove plant Bruguiera sexangula.</title>
        <authorList>
            <person name="Long M."/>
        </authorList>
    </citation>
    <scope>NUCLEOTIDE SEQUENCE</scope>
    <source>
        <strain evidence="3">H15</strain>
        <plasmid evidence="3">unnamed1</plasmid>
    </source>
</reference>
<protein>
    <submittedName>
        <fullName evidence="3">Flavin reductase family protein</fullName>
        <ecNumber evidence="3">1.-.-.-</ecNumber>
    </submittedName>
</protein>
<dbReference type="InterPro" id="IPR050268">
    <property type="entry name" value="NADH-dep_flavin_reductase"/>
</dbReference>
<name>A0AAU8ARH3_9RHOB</name>
<organism evidence="3">
    <name type="scientific">Alloyangia sp. H15</name>
    <dbReference type="NCBI Taxonomy" id="3029062"/>
    <lineage>
        <taxon>Bacteria</taxon>
        <taxon>Pseudomonadati</taxon>
        <taxon>Pseudomonadota</taxon>
        <taxon>Alphaproteobacteria</taxon>
        <taxon>Rhodobacterales</taxon>
        <taxon>Roseobacteraceae</taxon>
        <taxon>Alloyangia</taxon>
    </lineage>
</organism>
<evidence type="ECO:0000259" key="2">
    <source>
        <dbReference type="SMART" id="SM00903"/>
    </source>
</evidence>
<dbReference type="SUPFAM" id="SSF50475">
    <property type="entry name" value="FMN-binding split barrel"/>
    <property type="match status" value="1"/>
</dbReference>
<feature type="domain" description="Flavin reductase like" evidence="2">
    <location>
        <begin position="21"/>
        <end position="164"/>
    </location>
</feature>
<geneLocation type="plasmid" evidence="3">
    <name>unnamed1</name>
</geneLocation>
<evidence type="ECO:0000256" key="1">
    <source>
        <dbReference type="ARBA" id="ARBA00023002"/>
    </source>
</evidence>
<dbReference type="PANTHER" id="PTHR30466:SF1">
    <property type="entry name" value="FMN REDUCTASE (NADH) RUTF"/>
    <property type="match status" value="1"/>
</dbReference>
<dbReference type="InterPro" id="IPR012349">
    <property type="entry name" value="Split_barrel_FMN-bd"/>
</dbReference>
<dbReference type="RefSeq" id="WP_353475879.1">
    <property type="nucleotide sequence ID" value="NZ_CP123386.1"/>
</dbReference>
<accession>A0AAU8ARH3</accession>
<dbReference type="AlphaFoldDB" id="A0AAU8ARH3"/>
<dbReference type="Gene3D" id="2.30.110.10">
    <property type="entry name" value="Electron Transport, Fmn-binding Protein, Chain A"/>
    <property type="match status" value="1"/>
</dbReference>
<keyword evidence="3" id="KW-0614">Plasmid</keyword>
<dbReference type="GO" id="GO:0042602">
    <property type="term" value="F:riboflavin reductase (NADPH) activity"/>
    <property type="evidence" value="ECO:0007669"/>
    <property type="project" value="TreeGrafter"/>
</dbReference>
<dbReference type="PANTHER" id="PTHR30466">
    <property type="entry name" value="FLAVIN REDUCTASE"/>
    <property type="match status" value="1"/>
</dbReference>
<evidence type="ECO:0000313" key="3">
    <source>
        <dbReference type="EMBL" id="XCC96988.1"/>
    </source>
</evidence>
<sequence length="169" mass="18107">MTRHSAVLSTAFDARRLRDVLGCFATGVTVVTSRGEGGAPVGLVVNSFSSVSLEPPQILWSLALDAPSRPAFRAHPGFAVNIMGAASKEATLRFARPGGDKFRDVDWRPGVHGVPVLADALATLECETETRIESGDHEIYIGRVLRIDARDGDPLIFHRGQFAQLGGTL</sequence>
<dbReference type="SMART" id="SM00903">
    <property type="entry name" value="Flavin_Reduct"/>
    <property type="match status" value="1"/>
</dbReference>